<evidence type="ECO:0000313" key="4">
    <source>
        <dbReference type="EMBL" id="KCZ79546.1"/>
    </source>
</evidence>
<dbReference type="STRING" id="1288291.A0A059EXY4"/>
<feature type="domain" description="Fork-head" evidence="3">
    <location>
        <begin position="8"/>
        <end position="107"/>
    </location>
</feature>
<dbReference type="GO" id="GO:0043565">
    <property type="term" value="F:sequence-specific DNA binding"/>
    <property type="evidence" value="ECO:0007669"/>
    <property type="project" value="InterPro"/>
</dbReference>
<proteinExistence type="predicted"/>
<dbReference type="InterPro" id="IPR001766">
    <property type="entry name" value="Fork_head_dom"/>
</dbReference>
<dbReference type="Pfam" id="PF00250">
    <property type="entry name" value="Forkhead"/>
    <property type="match status" value="1"/>
</dbReference>
<dbReference type="SUPFAM" id="SSF46785">
    <property type="entry name" value="Winged helix' DNA-binding domain"/>
    <property type="match status" value="1"/>
</dbReference>
<protein>
    <recommendedName>
        <fullName evidence="3">Fork-head domain-containing protein</fullName>
    </recommendedName>
</protein>
<reference evidence="5" key="1">
    <citation type="submission" date="2013-02" db="EMBL/GenBank/DDBJ databases">
        <authorList>
            <consortium name="The Broad Institute Genome Sequencing Platform"/>
            <person name="Cuomo C."/>
            <person name="Becnel J."/>
            <person name="Sanscrainte N."/>
            <person name="Walker B."/>
            <person name="Young S.K."/>
            <person name="Zeng Q."/>
            <person name="Gargeya S."/>
            <person name="Fitzgerald M."/>
            <person name="Haas B."/>
            <person name="Abouelleil A."/>
            <person name="Alvarado L."/>
            <person name="Arachchi H.M."/>
            <person name="Berlin A.M."/>
            <person name="Chapman S.B."/>
            <person name="Dewar J."/>
            <person name="Goldberg J."/>
            <person name="Griggs A."/>
            <person name="Gujja S."/>
            <person name="Hansen M."/>
            <person name="Howarth C."/>
            <person name="Imamovic A."/>
            <person name="Larimer J."/>
            <person name="McCowan C."/>
            <person name="Murphy C."/>
            <person name="Neiman D."/>
            <person name="Pearson M."/>
            <person name="Priest M."/>
            <person name="Roberts A."/>
            <person name="Saif S."/>
            <person name="Shea T."/>
            <person name="Sisk P."/>
            <person name="Sykes S."/>
            <person name="Wortman J."/>
            <person name="Nusbaum C."/>
            <person name="Birren B."/>
        </authorList>
    </citation>
    <scope>NUCLEOTIDE SEQUENCE [LARGE SCALE GENOMIC DNA]</scope>
    <source>
        <strain evidence="5">PRA339</strain>
    </source>
</reference>
<evidence type="ECO:0000256" key="2">
    <source>
        <dbReference type="PROSITE-ProRule" id="PRU00089"/>
    </source>
</evidence>
<dbReference type="GO" id="GO:0005634">
    <property type="term" value="C:nucleus"/>
    <property type="evidence" value="ECO:0007669"/>
    <property type="project" value="UniProtKB-SubCell"/>
</dbReference>
<feature type="DNA-binding region" description="Fork-head" evidence="2">
    <location>
        <begin position="8"/>
        <end position="107"/>
    </location>
</feature>
<dbReference type="SMART" id="SM00339">
    <property type="entry name" value="FH"/>
    <property type="match status" value="1"/>
</dbReference>
<evidence type="ECO:0000256" key="1">
    <source>
        <dbReference type="ARBA" id="ARBA00023125"/>
    </source>
</evidence>
<evidence type="ECO:0000313" key="5">
    <source>
        <dbReference type="Proteomes" id="UP000030655"/>
    </source>
</evidence>
<sequence length="191" mass="23013">MSKKNVIEKDFTYFSVIKEAIDASPQKRATSAQIFEYMTHKYPSSFTESTSSTWKNNVRQLLSKCPEFVKTKKETNSKLHYWQFVPYERYYNIDRPRFPGDFHRNKEPKYEYKITPKYLQNYENIPPNQPTEMFLSSENNFNSSYYDDQINFNVNLPFFNPEYRDIYGRHSNFELKNEEEENDDSSIDDLD</sequence>
<dbReference type="VEuPathDB" id="MicrosporidiaDB:H312_03057"/>
<dbReference type="HOGENOM" id="CLU_122453_0_0_1"/>
<dbReference type="Gene3D" id="1.10.10.10">
    <property type="entry name" value="Winged helix-like DNA-binding domain superfamily/Winged helix DNA-binding domain"/>
    <property type="match status" value="1"/>
</dbReference>
<dbReference type="GO" id="GO:0003700">
    <property type="term" value="F:DNA-binding transcription factor activity"/>
    <property type="evidence" value="ECO:0007669"/>
    <property type="project" value="InterPro"/>
</dbReference>
<dbReference type="InterPro" id="IPR036388">
    <property type="entry name" value="WH-like_DNA-bd_sf"/>
</dbReference>
<dbReference type="OrthoDB" id="5954824at2759"/>
<dbReference type="AlphaFoldDB" id="A0A059EXY4"/>
<dbReference type="PROSITE" id="PS50039">
    <property type="entry name" value="FORK_HEAD_3"/>
    <property type="match status" value="1"/>
</dbReference>
<accession>A0A059EXY4</accession>
<comment type="subcellular location">
    <subcellularLocation>
        <location evidence="2">Nucleus</location>
    </subcellularLocation>
</comment>
<evidence type="ECO:0000259" key="3">
    <source>
        <dbReference type="PROSITE" id="PS50039"/>
    </source>
</evidence>
<gene>
    <name evidence="4" type="ORF">H312_03057</name>
</gene>
<keyword evidence="5" id="KW-1185">Reference proteome</keyword>
<reference evidence="4 5" key="2">
    <citation type="submission" date="2014-03" db="EMBL/GenBank/DDBJ databases">
        <title>The Genome Sequence of Anncaliia algerae insect isolate PRA339.</title>
        <authorList>
            <consortium name="The Broad Institute Genome Sequencing Platform"/>
            <consortium name="The Broad Institute Genome Sequencing Center for Infectious Disease"/>
            <person name="Cuomo C."/>
            <person name="Becnel J."/>
            <person name="Sanscrainte N."/>
            <person name="Walker B."/>
            <person name="Young S.K."/>
            <person name="Zeng Q."/>
            <person name="Gargeya S."/>
            <person name="Fitzgerald M."/>
            <person name="Haas B."/>
            <person name="Abouelleil A."/>
            <person name="Alvarado L."/>
            <person name="Arachchi H.M."/>
            <person name="Berlin A.M."/>
            <person name="Chapman S.B."/>
            <person name="Dewar J."/>
            <person name="Goldberg J."/>
            <person name="Griggs A."/>
            <person name="Gujja S."/>
            <person name="Hansen M."/>
            <person name="Howarth C."/>
            <person name="Imamovic A."/>
            <person name="Larimer J."/>
            <person name="McCowan C."/>
            <person name="Murphy C."/>
            <person name="Neiman D."/>
            <person name="Pearson M."/>
            <person name="Priest M."/>
            <person name="Roberts A."/>
            <person name="Saif S."/>
            <person name="Shea T."/>
            <person name="Sisk P."/>
            <person name="Sykes S."/>
            <person name="Wortman J."/>
            <person name="Nusbaum C."/>
            <person name="Birren B."/>
        </authorList>
    </citation>
    <scope>NUCLEOTIDE SEQUENCE [LARGE SCALE GENOMIC DNA]</scope>
    <source>
        <strain evidence="4 5">PRA339</strain>
    </source>
</reference>
<organism evidence="4 5">
    <name type="scientific">Anncaliia algerae PRA339</name>
    <dbReference type="NCBI Taxonomy" id="1288291"/>
    <lineage>
        <taxon>Eukaryota</taxon>
        <taxon>Fungi</taxon>
        <taxon>Fungi incertae sedis</taxon>
        <taxon>Microsporidia</taxon>
        <taxon>Tubulinosematoidea</taxon>
        <taxon>Tubulinosematidae</taxon>
        <taxon>Anncaliia</taxon>
    </lineage>
</organism>
<dbReference type="EMBL" id="KK365258">
    <property type="protein sequence ID" value="KCZ79546.1"/>
    <property type="molecule type" value="Genomic_DNA"/>
</dbReference>
<keyword evidence="1 2" id="KW-0238">DNA-binding</keyword>
<keyword evidence="2" id="KW-0539">Nucleus</keyword>
<name>A0A059EXY4_9MICR</name>
<dbReference type="Proteomes" id="UP000030655">
    <property type="component" value="Unassembled WGS sequence"/>
</dbReference>
<dbReference type="InterPro" id="IPR036390">
    <property type="entry name" value="WH_DNA-bd_sf"/>
</dbReference>